<dbReference type="InterPro" id="IPR012674">
    <property type="entry name" value="Calycin"/>
</dbReference>
<reference evidence="7" key="3">
    <citation type="submission" date="2025-09" db="UniProtKB">
        <authorList>
            <consortium name="Ensembl"/>
        </authorList>
    </citation>
    <scope>IDENTIFICATION</scope>
</reference>
<evidence type="ECO:0000313" key="8">
    <source>
        <dbReference type="Proteomes" id="UP000694556"/>
    </source>
</evidence>
<evidence type="ECO:0008006" key="9">
    <source>
        <dbReference type="Google" id="ProtNLM"/>
    </source>
</evidence>
<dbReference type="Ensembl" id="ENSCMMT00000011830.1">
    <property type="protein sequence ID" value="ENSCMMP00000010749.1"/>
    <property type="gene ID" value="ENSCMMG00000006793.1"/>
</dbReference>
<evidence type="ECO:0000256" key="5">
    <source>
        <dbReference type="SAM" id="MobiDB-lite"/>
    </source>
</evidence>
<keyword evidence="2" id="KW-0964">Secreted</keyword>
<reference evidence="7" key="2">
    <citation type="submission" date="2025-08" db="UniProtKB">
        <authorList>
            <consortium name="Ensembl"/>
        </authorList>
    </citation>
    <scope>IDENTIFICATION</scope>
</reference>
<dbReference type="GO" id="GO:0005615">
    <property type="term" value="C:extracellular space"/>
    <property type="evidence" value="ECO:0007669"/>
    <property type="project" value="TreeGrafter"/>
</dbReference>
<proteinExistence type="predicted"/>
<dbReference type="InterPro" id="IPR022734">
    <property type="entry name" value="ApoM"/>
</dbReference>
<sequence length="349" mass="38377">MLPCLLLPVLAVGLVRAHAAEPHACTPLTPAVMDNATMAGLLGHWVYIMGASNYPPHVAEMKELKYVTFTFLPGSHDDEFFVTETLRLNETCVVRNASKILIFRHNSTLMHVEGQEVSTAELIKTDKELLVLKHSKESFLGLSLSARTPNVSKEHLEAFRAQLRCLGFTQEETFVTSPKVGTRGWDGAPRDCVWVGASPCPPSPRMPVPRRARRRTKPPRPLQRCDWSEPASPLCVVPSPCMGTSPGTRLSLGRSRRVFVFQQRTHTVPFPAGICSFSVLTSSWNKACVTPACCVPSLCPFADCTHTWDGDGWGHSSDPVSQCQTKPRGFRGWGELTHGLVSISSPKAH</sequence>
<accession>A0A8C3BSB0</accession>
<keyword evidence="8" id="KW-1185">Reference proteome</keyword>
<dbReference type="Proteomes" id="UP000694556">
    <property type="component" value="Chromosome 18"/>
</dbReference>
<evidence type="ECO:0000256" key="2">
    <source>
        <dbReference type="ARBA" id="ARBA00022525"/>
    </source>
</evidence>
<evidence type="ECO:0000256" key="3">
    <source>
        <dbReference type="ARBA" id="ARBA00022729"/>
    </source>
</evidence>
<feature type="region of interest" description="Disordered" evidence="5">
    <location>
        <begin position="204"/>
        <end position="223"/>
    </location>
</feature>
<reference evidence="7" key="1">
    <citation type="submission" date="2018-09" db="EMBL/GenBank/DDBJ databases">
        <title>Common duck and Muscovy duck high density SNP chip.</title>
        <authorList>
            <person name="Vignal A."/>
            <person name="Thebault N."/>
            <person name="Warren W.C."/>
        </authorList>
    </citation>
    <scope>NUCLEOTIDE SEQUENCE [LARGE SCALE GENOMIC DNA]</scope>
</reference>
<protein>
    <recommendedName>
        <fullName evidence="9">Apolipoprotein M</fullName>
    </recommendedName>
</protein>
<dbReference type="Pfam" id="PF11032">
    <property type="entry name" value="ApoM"/>
    <property type="match status" value="1"/>
</dbReference>
<comment type="subcellular location">
    <subcellularLocation>
        <location evidence="1">Secreted</location>
    </subcellularLocation>
</comment>
<dbReference type="PANTHER" id="PTHR11967">
    <property type="entry name" value="ALPHA-1-ACID GLYCOPROTEIN"/>
    <property type="match status" value="1"/>
</dbReference>
<keyword evidence="4" id="KW-0325">Glycoprotein</keyword>
<keyword evidence="3 6" id="KW-0732">Signal</keyword>
<name>A0A8C3BSB0_CAIMO</name>
<evidence type="ECO:0000256" key="6">
    <source>
        <dbReference type="SAM" id="SignalP"/>
    </source>
</evidence>
<feature type="signal peptide" evidence="6">
    <location>
        <begin position="1"/>
        <end position="19"/>
    </location>
</feature>
<organism evidence="7 8">
    <name type="scientific">Cairina moschata</name>
    <name type="common">Muscovy duck</name>
    <dbReference type="NCBI Taxonomy" id="8855"/>
    <lineage>
        <taxon>Eukaryota</taxon>
        <taxon>Metazoa</taxon>
        <taxon>Chordata</taxon>
        <taxon>Craniata</taxon>
        <taxon>Vertebrata</taxon>
        <taxon>Euteleostomi</taxon>
        <taxon>Archelosauria</taxon>
        <taxon>Archosauria</taxon>
        <taxon>Dinosauria</taxon>
        <taxon>Saurischia</taxon>
        <taxon>Theropoda</taxon>
        <taxon>Coelurosauria</taxon>
        <taxon>Aves</taxon>
        <taxon>Neognathae</taxon>
        <taxon>Galloanserae</taxon>
        <taxon>Anseriformes</taxon>
        <taxon>Anatidae</taxon>
        <taxon>Anatinae</taxon>
        <taxon>Cairina</taxon>
    </lineage>
</organism>
<dbReference type="Gene3D" id="2.40.128.20">
    <property type="match status" value="1"/>
</dbReference>
<evidence type="ECO:0000313" key="7">
    <source>
        <dbReference type="Ensembl" id="ENSCMMP00000010749.1"/>
    </source>
</evidence>
<feature type="chain" id="PRO_5034407078" description="Apolipoprotein M" evidence="6">
    <location>
        <begin position="20"/>
        <end position="349"/>
    </location>
</feature>
<dbReference type="AlphaFoldDB" id="A0A8C3BSB0"/>
<feature type="compositionally biased region" description="Basic residues" evidence="5">
    <location>
        <begin position="208"/>
        <end position="218"/>
    </location>
</feature>
<evidence type="ECO:0000256" key="1">
    <source>
        <dbReference type="ARBA" id="ARBA00004613"/>
    </source>
</evidence>
<dbReference type="PANTHER" id="PTHR11967:SF2">
    <property type="entry name" value="ALPHA-1-ACID GLYCOPROTEIN 1"/>
    <property type="match status" value="1"/>
</dbReference>
<dbReference type="SUPFAM" id="SSF50814">
    <property type="entry name" value="Lipocalins"/>
    <property type="match status" value="1"/>
</dbReference>
<evidence type="ECO:0000256" key="4">
    <source>
        <dbReference type="ARBA" id="ARBA00023180"/>
    </source>
</evidence>